<evidence type="ECO:0000256" key="1">
    <source>
        <dbReference type="ARBA" id="ARBA00004533"/>
    </source>
</evidence>
<accession>A0A0W0WE97</accession>
<evidence type="ECO:0000259" key="13">
    <source>
        <dbReference type="Pfam" id="PF21687"/>
    </source>
</evidence>
<evidence type="ECO:0000256" key="11">
    <source>
        <dbReference type="SAM" id="Phobius"/>
    </source>
</evidence>
<dbReference type="SUPFAM" id="SSF158544">
    <property type="entry name" value="GspK insert domain-like"/>
    <property type="match status" value="1"/>
</dbReference>
<keyword evidence="6 11" id="KW-0812">Transmembrane</keyword>
<evidence type="ECO:0000256" key="5">
    <source>
        <dbReference type="ARBA" id="ARBA00022519"/>
    </source>
</evidence>
<dbReference type="Proteomes" id="UP000054908">
    <property type="component" value="Unassembled WGS sequence"/>
</dbReference>
<feature type="domain" description="T2SS protein K first SAM-like" evidence="13">
    <location>
        <begin position="124"/>
        <end position="224"/>
    </location>
</feature>
<sequence length="331" mass="37815">MQKNNKLLTHTLSVKKHAAAEFRGKSNGSALISALFIMTLVAIAATAMSTRLQLDIYRTRLTIMSDKLYLASQAVSFWAMSELTHSKNQFTISDEFGKVLDFPKQFKSIYPDILLKGELYDLQSRFNLNNISEQKYQLPFLHLLKQITPLNQQQREELRLILNNWLTPYQPGQDNEISLYYMKQKPPYYPAQQLMRSVSEFRLLKGISAKLYRRLLNQMTVLPESTPININTASRPVLTTLGYGLTTTQVNELIKARGKKGITNLKQITPILKKLNIRDEQITLASQYFMSIARVSSADLNLTVYSVFKRNKDKKGQVSVSVISESFNTFG</sequence>
<dbReference type="Pfam" id="PF03934">
    <property type="entry name" value="T2SSK"/>
    <property type="match status" value="1"/>
</dbReference>
<dbReference type="InterPro" id="IPR049179">
    <property type="entry name" value="T2SSK_SAM-like_2nd"/>
</dbReference>
<dbReference type="EMBL" id="LNYL01000010">
    <property type="protein sequence ID" value="KTD30648.1"/>
    <property type="molecule type" value="Genomic_DNA"/>
</dbReference>
<keyword evidence="8 11" id="KW-1133">Transmembrane helix</keyword>
<dbReference type="OrthoDB" id="9788973at2"/>
<evidence type="ECO:0000259" key="12">
    <source>
        <dbReference type="Pfam" id="PF03934"/>
    </source>
</evidence>
<dbReference type="Pfam" id="PF21687">
    <property type="entry name" value="T2SSK_1st"/>
    <property type="match status" value="1"/>
</dbReference>
<dbReference type="PATRIC" id="fig|466.6.peg.492"/>
<dbReference type="InterPro" id="IPR049031">
    <property type="entry name" value="T2SSK_SAM-like_1st"/>
</dbReference>
<keyword evidence="5 10" id="KW-0997">Cell inner membrane</keyword>
<evidence type="ECO:0000256" key="10">
    <source>
        <dbReference type="PIRNR" id="PIRNR002786"/>
    </source>
</evidence>
<gene>
    <name evidence="14" type="primary">lspK</name>
    <name evidence="14" type="ORF">Lmac_0464</name>
</gene>
<evidence type="ECO:0000256" key="2">
    <source>
        <dbReference type="ARBA" id="ARBA00007246"/>
    </source>
</evidence>
<feature type="domain" description="T2SS protein K second SAM-like" evidence="12">
    <location>
        <begin position="228"/>
        <end position="269"/>
    </location>
</feature>
<dbReference type="InterPro" id="IPR038072">
    <property type="entry name" value="GspK_central_sf"/>
</dbReference>
<dbReference type="NCBIfam" id="NF037980">
    <property type="entry name" value="T2SS_GspK"/>
    <property type="match status" value="1"/>
</dbReference>
<keyword evidence="15" id="KW-1185">Reference proteome</keyword>
<evidence type="ECO:0000256" key="3">
    <source>
        <dbReference type="ARBA" id="ARBA00022448"/>
    </source>
</evidence>
<keyword evidence="7" id="KW-0653">Protein transport</keyword>
<keyword evidence="4 10" id="KW-1003">Cell membrane</keyword>
<evidence type="ECO:0000256" key="4">
    <source>
        <dbReference type="ARBA" id="ARBA00022475"/>
    </source>
</evidence>
<reference evidence="14 15" key="1">
    <citation type="submission" date="2015-11" db="EMBL/GenBank/DDBJ databases">
        <title>Genomic analysis of 38 Legionella species identifies large and diverse effector repertoires.</title>
        <authorList>
            <person name="Burstein D."/>
            <person name="Amaro F."/>
            <person name="Zusman T."/>
            <person name="Lifshitz Z."/>
            <person name="Cohen O."/>
            <person name="Gilbert J.A."/>
            <person name="Pupko T."/>
            <person name="Shuman H.A."/>
            <person name="Segal G."/>
        </authorList>
    </citation>
    <scope>NUCLEOTIDE SEQUENCE [LARGE SCALE GENOMIC DNA]</scope>
    <source>
        <strain evidence="14 15">PX-1-G2-E2</strain>
    </source>
</reference>
<dbReference type="PANTHER" id="PTHR38831">
    <property type="entry name" value="TYPE II SECRETION SYSTEM PROTEIN K"/>
    <property type="match status" value="1"/>
</dbReference>
<evidence type="ECO:0000256" key="7">
    <source>
        <dbReference type="ARBA" id="ARBA00022927"/>
    </source>
</evidence>
<protein>
    <recommendedName>
        <fullName evidence="10">Type II secretion system protein K</fullName>
    </recommendedName>
</protein>
<dbReference type="PIRSF" id="PIRSF002786">
    <property type="entry name" value="XcpX"/>
    <property type="match status" value="1"/>
</dbReference>
<dbReference type="GO" id="GO:0009306">
    <property type="term" value="P:protein secretion"/>
    <property type="evidence" value="ECO:0007669"/>
    <property type="project" value="InterPro"/>
</dbReference>
<evidence type="ECO:0000313" key="15">
    <source>
        <dbReference type="Proteomes" id="UP000054908"/>
    </source>
</evidence>
<dbReference type="Gene3D" id="3.30.1300.30">
    <property type="entry name" value="GSPII I/J protein-like"/>
    <property type="match status" value="1"/>
</dbReference>
<dbReference type="RefSeq" id="WP_078767353.1">
    <property type="nucleotide sequence ID" value="NZ_CAAAIB010000005.1"/>
</dbReference>
<name>A0A0W0WE97_9GAMM</name>
<comment type="similarity">
    <text evidence="2 10">Belongs to the GSP K family.</text>
</comment>
<dbReference type="Gene3D" id="1.10.40.60">
    <property type="entry name" value="EpsJ-like"/>
    <property type="match status" value="2"/>
</dbReference>
<dbReference type="InterPro" id="IPR005628">
    <property type="entry name" value="GspK"/>
</dbReference>
<feature type="transmembrane region" description="Helical" evidence="11">
    <location>
        <begin position="30"/>
        <end position="50"/>
    </location>
</feature>
<comment type="subcellular location">
    <subcellularLocation>
        <location evidence="1 10">Cell inner membrane</location>
    </subcellularLocation>
</comment>
<comment type="caution">
    <text evidence="14">The sequence shown here is derived from an EMBL/GenBank/DDBJ whole genome shotgun (WGS) entry which is preliminary data.</text>
</comment>
<evidence type="ECO:0000256" key="6">
    <source>
        <dbReference type="ARBA" id="ARBA00022692"/>
    </source>
</evidence>
<evidence type="ECO:0000256" key="9">
    <source>
        <dbReference type="ARBA" id="ARBA00023136"/>
    </source>
</evidence>
<dbReference type="STRING" id="466.Lmac_0464"/>
<proteinExistence type="inferred from homology"/>
<evidence type="ECO:0000313" key="14">
    <source>
        <dbReference type="EMBL" id="KTD30648.1"/>
    </source>
</evidence>
<keyword evidence="3 10" id="KW-0813">Transport</keyword>
<evidence type="ECO:0000256" key="8">
    <source>
        <dbReference type="ARBA" id="ARBA00022989"/>
    </source>
</evidence>
<keyword evidence="9 10" id="KW-0472">Membrane</keyword>
<organism evidence="14 15">
    <name type="scientific">Legionella maceachernii</name>
    <dbReference type="NCBI Taxonomy" id="466"/>
    <lineage>
        <taxon>Bacteria</taxon>
        <taxon>Pseudomonadati</taxon>
        <taxon>Pseudomonadota</taxon>
        <taxon>Gammaproteobacteria</taxon>
        <taxon>Legionellales</taxon>
        <taxon>Legionellaceae</taxon>
        <taxon>Legionella</taxon>
    </lineage>
</organism>
<dbReference type="GO" id="GO:0005886">
    <property type="term" value="C:plasma membrane"/>
    <property type="evidence" value="ECO:0007669"/>
    <property type="project" value="UniProtKB-SubCell"/>
</dbReference>
<dbReference type="AlphaFoldDB" id="A0A0W0WE97"/>
<dbReference type="PANTHER" id="PTHR38831:SF1">
    <property type="entry name" value="TYPE II SECRETION SYSTEM PROTEIN K-RELATED"/>
    <property type="match status" value="1"/>
</dbReference>